<feature type="region of interest" description="Disordered" evidence="1">
    <location>
        <begin position="98"/>
        <end position="117"/>
    </location>
</feature>
<dbReference type="Proteomes" id="UP001230685">
    <property type="component" value="Unassembled WGS sequence"/>
</dbReference>
<protein>
    <submittedName>
        <fullName evidence="2">Uncharacterized protein</fullName>
    </submittedName>
</protein>
<comment type="caution">
    <text evidence="2">The sequence shown here is derived from an EMBL/GenBank/DDBJ whole genome shotgun (WGS) entry which is preliminary data.</text>
</comment>
<accession>A0ABT9EJN7</accession>
<dbReference type="EMBL" id="JAUUDS010000003">
    <property type="protein sequence ID" value="MDP1027154.1"/>
    <property type="molecule type" value="Genomic_DNA"/>
</dbReference>
<gene>
    <name evidence="2" type="ORF">Q5H91_08020</name>
</gene>
<reference evidence="2 3" key="1">
    <citation type="submission" date="2023-07" db="EMBL/GenBank/DDBJ databases">
        <authorList>
            <person name="Kim M.K."/>
        </authorList>
    </citation>
    <scope>NUCLEOTIDE SEQUENCE [LARGE SCALE GENOMIC DNA]</scope>
    <source>
        <strain evidence="2 3">KR1UV-12</strain>
    </source>
</reference>
<name>A0ABT9EJN7_9SPHN</name>
<dbReference type="RefSeq" id="WP_305172870.1">
    <property type="nucleotide sequence ID" value="NZ_JAUUDS010000003.1"/>
</dbReference>
<evidence type="ECO:0000313" key="3">
    <source>
        <dbReference type="Proteomes" id="UP001230685"/>
    </source>
</evidence>
<proteinExistence type="predicted"/>
<keyword evidence="3" id="KW-1185">Reference proteome</keyword>
<evidence type="ECO:0000256" key="1">
    <source>
        <dbReference type="SAM" id="MobiDB-lite"/>
    </source>
</evidence>
<evidence type="ECO:0000313" key="2">
    <source>
        <dbReference type="EMBL" id="MDP1027154.1"/>
    </source>
</evidence>
<sequence>MPLTLLIAATLAQAAAPAARLTPEQADARCVVILGFINQQPNQTPQRIEAVRTGTAYYMGKLRGRNPRIALAPTLDAAAQLAQAQKVNVGTESQRCGQELTDIAASQKPAAPTPRKP</sequence>
<organism evidence="2 3">
    <name type="scientific">Sphingomonas aurea</name>
    <dbReference type="NCBI Taxonomy" id="3063994"/>
    <lineage>
        <taxon>Bacteria</taxon>
        <taxon>Pseudomonadati</taxon>
        <taxon>Pseudomonadota</taxon>
        <taxon>Alphaproteobacteria</taxon>
        <taxon>Sphingomonadales</taxon>
        <taxon>Sphingomonadaceae</taxon>
        <taxon>Sphingomonas</taxon>
    </lineage>
</organism>